<dbReference type="Pfam" id="PF00293">
    <property type="entry name" value="NUDIX"/>
    <property type="match status" value="1"/>
</dbReference>
<accession>A0A543I0K2</accession>
<evidence type="ECO:0000313" key="5">
    <source>
        <dbReference type="Proteomes" id="UP000316747"/>
    </source>
</evidence>
<evidence type="ECO:0000313" key="4">
    <source>
        <dbReference type="EMBL" id="TQM64071.1"/>
    </source>
</evidence>
<protein>
    <submittedName>
        <fullName evidence="4">ADP-ribose pyrophosphatase YjhB (NUDIX family)</fullName>
    </submittedName>
</protein>
<feature type="domain" description="Nudix hydrolase" evidence="3">
    <location>
        <begin position="94"/>
        <end position="235"/>
    </location>
</feature>
<evidence type="ECO:0000259" key="3">
    <source>
        <dbReference type="PROSITE" id="PS51462"/>
    </source>
</evidence>
<name>A0A543I0K2_9MICO</name>
<dbReference type="SUPFAM" id="SSF55811">
    <property type="entry name" value="Nudix"/>
    <property type="match status" value="1"/>
</dbReference>
<dbReference type="Gene3D" id="3.90.79.10">
    <property type="entry name" value="Nucleoside Triphosphate Pyrophosphohydrolase"/>
    <property type="match status" value="1"/>
</dbReference>
<proteinExistence type="inferred from homology"/>
<dbReference type="PANTHER" id="PTHR43736:SF1">
    <property type="entry name" value="DIHYDRONEOPTERIN TRIPHOSPHATE DIPHOSPHATASE"/>
    <property type="match status" value="1"/>
</dbReference>
<keyword evidence="5" id="KW-1185">Reference proteome</keyword>
<reference evidence="4 5" key="1">
    <citation type="submission" date="2019-06" db="EMBL/GenBank/DDBJ databases">
        <title>Genome sequencing of plant associated microbes to promote plant fitness in Sorghum bicolor and Oryza sativa.</title>
        <authorList>
            <person name="Coleman-Derr D."/>
        </authorList>
    </citation>
    <scope>NUCLEOTIDE SEQUENCE [LARGE SCALE GENOMIC DNA]</scope>
    <source>
        <strain evidence="4 5">KV-663</strain>
    </source>
</reference>
<evidence type="ECO:0000256" key="1">
    <source>
        <dbReference type="ARBA" id="ARBA00005582"/>
    </source>
</evidence>
<gene>
    <name evidence="4" type="ORF">FBY41_0431</name>
</gene>
<dbReference type="GO" id="GO:0016787">
    <property type="term" value="F:hydrolase activity"/>
    <property type="evidence" value="ECO:0007669"/>
    <property type="project" value="UniProtKB-KW"/>
</dbReference>
<dbReference type="RefSeq" id="WP_260439509.1">
    <property type="nucleotide sequence ID" value="NZ_VFPM01000001.1"/>
</dbReference>
<evidence type="ECO:0000256" key="2">
    <source>
        <dbReference type="ARBA" id="ARBA00022801"/>
    </source>
</evidence>
<dbReference type="CDD" id="cd02883">
    <property type="entry name" value="NUDIX_Hydrolase"/>
    <property type="match status" value="1"/>
</dbReference>
<comment type="caution">
    <text evidence="4">The sequence shown here is derived from an EMBL/GenBank/DDBJ whole genome shotgun (WGS) entry which is preliminary data.</text>
</comment>
<dbReference type="EMBL" id="VFPM01000001">
    <property type="protein sequence ID" value="TQM64071.1"/>
    <property type="molecule type" value="Genomic_DNA"/>
</dbReference>
<keyword evidence="2" id="KW-0378">Hydrolase</keyword>
<dbReference type="PANTHER" id="PTHR43736">
    <property type="entry name" value="ADP-RIBOSE PYROPHOSPHATASE"/>
    <property type="match status" value="1"/>
</dbReference>
<dbReference type="PROSITE" id="PS51462">
    <property type="entry name" value="NUDIX"/>
    <property type="match status" value="1"/>
</dbReference>
<dbReference type="AlphaFoldDB" id="A0A543I0K2"/>
<dbReference type="Proteomes" id="UP000316747">
    <property type="component" value="Unassembled WGS sequence"/>
</dbReference>
<sequence>MTRPVRTNVPGGVHVVGVVDTGGAVARARLDHGADPVHVLALSGWGARSAHSATVREDGALELTYVVSPLDGIPPGTPEVPRDLDVAPDEVGEPYQRVAAYAVVTSERGVLLTQFNSQTNVAGDWGLPGGGLDDGESPVAGVHREVWEETGQRIELGCLLTVQSQHWLGRAPSGALEDFHAVRIVYAATCPEPTEVVIHDIGGTTSDARWVPLDRIADYPLTSSWRRLAALHDLTRGHGS</sequence>
<comment type="similarity">
    <text evidence="1">Belongs to the Nudix hydrolase family.</text>
</comment>
<dbReference type="InterPro" id="IPR015797">
    <property type="entry name" value="NUDIX_hydrolase-like_dom_sf"/>
</dbReference>
<dbReference type="PROSITE" id="PS00893">
    <property type="entry name" value="NUDIX_BOX"/>
    <property type="match status" value="1"/>
</dbReference>
<organism evidence="4 5">
    <name type="scientific">Humibacillus xanthopallidus</name>
    <dbReference type="NCBI Taxonomy" id="412689"/>
    <lineage>
        <taxon>Bacteria</taxon>
        <taxon>Bacillati</taxon>
        <taxon>Actinomycetota</taxon>
        <taxon>Actinomycetes</taxon>
        <taxon>Micrococcales</taxon>
        <taxon>Intrasporangiaceae</taxon>
        <taxon>Humibacillus</taxon>
    </lineage>
</organism>
<dbReference type="InterPro" id="IPR000086">
    <property type="entry name" value="NUDIX_hydrolase_dom"/>
</dbReference>
<dbReference type="InterPro" id="IPR020084">
    <property type="entry name" value="NUDIX_hydrolase_CS"/>
</dbReference>